<dbReference type="InterPro" id="IPR000772">
    <property type="entry name" value="Ricin_B_lectin"/>
</dbReference>
<dbReference type="SMART" id="SM00458">
    <property type="entry name" value="RICIN"/>
    <property type="match status" value="1"/>
</dbReference>
<gene>
    <name evidence="2" type="ORF">Rai3103_05980</name>
</gene>
<dbReference type="KEGG" id="rain:Rai3103_05980"/>
<protein>
    <recommendedName>
        <fullName evidence="1">Ricin B lectin domain-containing protein</fullName>
    </recommendedName>
</protein>
<dbReference type="Proteomes" id="UP000386847">
    <property type="component" value="Chromosome"/>
</dbReference>
<sequence length="230" mass="24379">MAVLAQRFLGQKWRITTFDGHNYTISSALGIRAIADRPGGEEGYVLDVQGSGTTAGTNVQIYQPNGSGAQRFAFNGVQLAAPPQAGSTYALASRLDTDKVVDVQWASPADGADVWLWGWNGSAAQRFTVKDAGGGAIELWTGTGANKVVDVAYSGMTSGTNVWQWTANGSSAQRWIVRPTGDLDGSYYIVSRANGLYLDVASSGTSDGTNIWVYQGNASAAQKFLPRKIS</sequence>
<proteinExistence type="predicted"/>
<feature type="domain" description="Ricin B lectin" evidence="1">
    <location>
        <begin position="87"/>
        <end position="227"/>
    </location>
</feature>
<accession>A0A5Q2FC41</accession>
<evidence type="ECO:0000259" key="1">
    <source>
        <dbReference type="SMART" id="SM00458"/>
    </source>
</evidence>
<dbReference type="AlphaFoldDB" id="A0A5Q2FC41"/>
<dbReference type="EMBL" id="CP045725">
    <property type="protein sequence ID" value="QGF23287.1"/>
    <property type="molecule type" value="Genomic_DNA"/>
</dbReference>
<dbReference type="Pfam" id="PF14200">
    <property type="entry name" value="RicinB_lectin_2"/>
    <property type="match status" value="2"/>
</dbReference>
<evidence type="ECO:0000313" key="3">
    <source>
        <dbReference type="Proteomes" id="UP000386847"/>
    </source>
</evidence>
<evidence type="ECO:0000313" key="2">
    <source>
        <dbReference type="EMBL" id="QGF23287.1"/>
    </source>
</evidence>
<dbReference type="Gene3D" id="2.80.10.50">
    <property type="match status" value="4"/>
</dbReference>
<dbReference type="InterPro" id="IPR035992">
    <property type="entry name" value="Ricin_B-like_lectins"/>
</dbReference>
<dbReference type="CDD" id="cd00161">
    <property type="entry name" value="beta-trefoil_Ricin-like"/>
    <property type="match status" value="2"/>
</dbReference>
<reference evidence="2 3" key="1">
    <citation type="submission" date="2019-10" db="EMBL/GenBank/DDBJ databases">
        <title>Genomic analysis of Raineyella sp. CBA3103.</title>
        <authorList>
            <person name="Roh S.W."/>
        </authorList>
    </citation>
    <scope>NUCLEOTIDE SEQUENCE [LARGE SCALE GENOMIC DNA]</scope>
    <source>
        <strain evidence="2 3">CBA3103</strain>
    </source>
</reference>
<dbReference type="RefSeq" id="WP_153571818.1">
    <property type="nucleotide sequence ID" value="NZ_CP045725.1"/>
</dbReference>
<organism evidence="2 3">
    <name type="scientific">Raineyella fluvialis</name>
    <dbReference type="NCBI Taxonomy" id="2662261"/>
    <lineage>
        <taxon>Bacteria</taxon>
        <taxon>Bacillati</taxon>
        <taxon>Actinomycetota</taxon>
        <taxon>Actinomycetes</taxon>
        <taxon>Propionibacteriales</taxon>
        <taxon>Propionibacteriaceae</taxon>
        <taxon>Raineyella</taxon>
    </lineage>
</organism>
<name>A0A5Q2FC41_9ACTN</name>
<dbReference type="PROSITE" id="PS50231">
    <property type="entry name" value="RICIN_B_LECTIN"/>
    <property type="match status" value="1"/>
</dbReference>
<dbReference type="SUPFAM" id="SSF50370">
    <property type="entry name" value="Ricin B-like lectins"/>
    <property type="match status" value="2"/>
</dbReference>
<keyword evidence="3" id="KW-1185">Reference proteome</keyword>